<dbReference type="GO" id="GO:0000156">
    <property type="term" value="F:phosphorelay response regulator activity"/>
    <property type="evidence" value="ECO:0007669"/>
    <property type="project" value="InterPro"/>
</dbReference>
<dbReference type="Gene3D" id="2.40.50.1020">
    <property type="entry name" value="LytTr DNA-binding domain"/>
    <property type="match status" value="1"/>
</dbReference>
<keyword evidence="5" id="KW-1185">Reference proteome</keyword>
<evidence type="ECO:0000313" key="5">
    <source>
        <dbReference type="Proteomes" id="UP000468581"/>
    </source>
</evidence>
<organism evidence="4 5">
    <name type="scientific">Leptobacterium flavescens</name>
    <dbReference type="NCBI Taxonomy" id="472055"/>
    <lineage>
        <taxon>Bacteria</taxon>
        <taxon>Pseudomonadati</taxon>
        <taxon>Bacteroidota</taxon>
        <taxon>Flavobacteriia</taxon>
        <taxon>Flavobacteriales</taxon>
        <taxon>Flavobacteriaceae</taxon>
        <taxon>Leptobacterium</taxon>
    </lineage>
</organism>
<reference evidence="4 5" key="1">
    <citation type="submission" date="2020-01" db="EMBL/GenBank/DDBJ databases">
        <title>Leptobacterium flavescens.</title>
        <authorList>
            <person name="Wang G."/>
        </authorList>
    </citation>
    <scope>NUCLEOTIDE SEQUENCE [LARGE SCALE GENOMIC DNA]</scope>
    <source>
        <strain evidence="4 5">KCTC 22160</strain>
    </source>
</reference>
<protein>
    <submittedName>
        <fullName evidence="4">Response regulator</fullName>
    </submittedName>
</protein>
<accession>A0A6P0UTF5</accession>
<evidence type="ECO:0000259" key="3">
    <source>
        <dbReference type="PROSITE" id="PS50930"/>
    </source>
</evidence>
<dbReference type="InterPro" id="IPR011006">
    <property type="entry name" value="CheY-like_superfamily"/>
</dbReference>
<feature type="domain" description="Response regulatory" evidence="2">
    <location>
        <begin position="5"/>
        <end position="116"/>
    </location>
</feature>
<dbReference type="SMART" id="SM00850">
    <property type="entry name" value="LytTR"/>
    <property type="match status" value="1"/>
</dbReference>
<dbReference type="InterPro" id="IPR001789">
    <property type="entry name" value="Sig_transdc_resp-reg_receiver"/>
</dbReference>
<dbReference type="Pfam" id="PF00072">
    <property type="entry name" value="Response_reg"/>
    <property type="match status" value="1"/>
</dbReference>
<evidence type="ECO:0000259" key="2">
    <source>
        <dbReference type="PROSITE" id="PS50110"/>
    </source>
</evidence>
<dbReference type="SMART" id="SM00448">
    <property type="entry name" value="REC"/>
    <property type="match status" value="1"/>
</dbReference>
<dbReference type="PANTHER" id="PTHR37299">
    <property type="entry name" value="TRANSCRIPTIONAL REGULATOR-RELATED"/>
    <property type="match status" value="1"/>
</dbReference>
<dbReference type="PANTHER" id="PTHR37299:SF1">
    <property type="entry name" value="STAGE 0 SPORULATION PROTEIN A HOMOLOG"/>
    <property type="match status" value="1"/>
</dbReference>
<keyword evidence="1" id="KW-0597">Phosphoprotein</keyword>
<dbReference type="PROSITE" id="PS50930">
    <property type="entry name" value="HTH_LYTTR"/>
    <property type="match status" value="1"/>
</dbReference>
<evidence type="ECO:0000313" key="4">
    <source>
        <dbReference type="EMBL" id="NER13696.1"/>
    </source>
</evidence>
<feature type="domain" description="HTH LytTR-type" evidence="3">
    <location>
        <begin position="137"/>
        <end position="204"/>
    </location>
</feature>
<dbReference type="InterPro" id="IPR007492">
    <property type="entry name" value="LytTR_DNA-bd_dom"/>
</dbReference>
<dbReference type="Pfam" id="PF04397">
    <property type="entry name" value="LytTR"/>
    <property type="match status" value="1"/>
</dbReference>
<name>A0A6P0UTF5_9FLAO</name>
<evidence type="ECO:0000256" key="1">
    <source>
        <dbReference type="PROSITE-ProRule" id="PRU00169"/>
    </source>
</evidence>
<dbReference type="PROSITE" id="PS50110">
    <property type="entry name" value="RESPONSE_REGULATORY"/>
    <property type="match status" value="1"/>
</dbReference>
<dbReference type="Gene3D" id="3.40.50.2300">
    <property type="match status" value="1"/>
</dbReference>
<dbReference type="RefSeq" id="WP_163606785.1">
    <property type="nucleotide sequence ID" value="NZ_JAABOO010000002.1"/>
</dbReference>
<dbReference type="AlphaFoldDB" id="A0A6P0UTF5"/>
<comment type="caution">
    <text evidence="4">The sequence shown here is derived from an EMBL/GenBank/DDBJ whole genome shotgun (WGS) entry which is preliminary data.</text>
</comment>
<dbReference type="Proteomes" id="UP000468581">
    <property type="component" value="Unassembled WGS sequence"/>
</dbReference>
<dbReference type="EMBL" id="JAABOO010000002">
    <property type="protein sequence ID" value="NER13696.1"/>
    <property type="molecule type" value="Genomic_DNA"/>
</dbReference>
<gene>
    <name evidence="4" type="ORF">GWK08_09620</name>
</gene>
<dbReference type="InterPro" id="IPR046947">
    <property type="entry name" value="LytR-like"/>
</dbReference>
<sequence>MKTINCVIIDDEPLAIELLETYIEQLPACKLLASFKNAVAASDFIRDHKVDLLFLDIQMPVLSGMDFLRSLSNPPRVIFTTAYRDYAVESYELNVVDYLLKPFTFERFFKAVNKFQESGEVASTETTEKTGKEPGHIFVRHNKKHLKLNFNEILYLESIKDYIRIHTENKRIVLKDKISGFYEQLPKHIFIRTHRSYVVNREKITAYTMNDVEIGDLEIPIGGLYKDEVLKQLGVK</sequence>
<dbReference type="GO" id="GO:0003677">
    <property type="term" value="F:DNA binding"/>
    <property type="evidence" value="ECO:0007669"/>
    <property type="project" value="InterPro"/>
</dbReference>
<proteinExistence type="predicted"/>
<feature type="modified residue" description="4-aspartylphosphate" evidence="1">
    <location>
        <position position="56"/>
    </location>
</feature>
<dbReference type="SUPFAM" id="SSF52172">
    <property type="entry name" value="CheY-like"/>
    <property type="match status" value="1"/>
</dbReference>